<dbReference type="GO" id="GO:0006357">
    <property type="term" value="P:regulation of transcription by RNA polymerase II"/>
    <property type="evidence" value="ECO:0007669"/>
    <property type="project" value="InterPro"/>
</dbReference>
<comment type="caution">
    <text evidence="8">The sequence shown here is derived from an EMBL/GenBank/DDBJ whole genome shotgun (WGS) entry which is preliminary data.</text>
</comment>
<evidence type="ECO:0000313" key="9">
    <source>
        <dbReference type="Proteomes" id="UP001165289"/>
    </source>
</evidence>
<dbReference type="Pfam" id="PF10513">
    <property type="entry name" value="EPL1"/>
    <property type="match status" value="1"/>
</dbReference>
<keyword evidence="5 6" id="KW-0539">Nucleus</keyword>
<keyword evidence="4 6" id="KW-0804">Transcription</keyword>
<feature type="domain" description="Enhancer of polycomb-like N-terminal" evidence="7">
    <location>
        <begin position="8"/>
        <end position="134"/>
    </location>
</feature>
<dbReference type="PANTHER" id="PTHR14898">
    <property type="entry name" value="ENHANCER OF POLYCOMB"/>
    <property type="match status" value="1"/>
</dbReference>
<dbReference type="InterPro" id="IPR024943">
    <property type="entry name" value="Enhancer_polycomb"/>
</dbReference>
<dbReference type="GO" id="GO:0035267">
    <property type="term" value="C:NuA4 histone acetyltransferase complex"/>
    <property type="evidence" value="ECO:0007669"/>
    <property type="project" value="InterPro"/>
</dbReference>
<sequence length="158" mass="18306">MSRLYFRSRALDIHKALPIYLSSGIRDLSECSTINRDVPLMPTGMEKEEENETHFQLALIAQKRKISNVPKFVYKENIIPTPKVDLVTLSHSETEIKILDDDCIYFKINLFEDVTTDHLSEYDMDSDDEAWLSAHESYGVSESIRFVYLSCKSYDNLN</sequence>
<reference evidence="8 9" key="1">
    <citation type="journal article" date="2023" name="BMC Biol.">
        <title>The compact genome of the sponge Oopsacas minuta (Hexactinellida) is lacking key metazoan core genes.</title>
        <authorList>
            <person name="Santini S."/>
            <person name="Schenkelaars Q."/>
            <person name="Jourda C."/>
            <person name="Duchesne M."/>
            <person name="Belahbib H."/>
            <person name="Rocher C."/>
            <person name="Selva M."/>
            <person name="Riesgo A."/>
            <person name="Vervoort M."/>
            <person name="Leys S.P."/>
            <person name="Kodjabachian L."/>
            <person name="Le Bivic A."/>
            <person name="Borchiellini C."/>
            <person name="Claverie J.M."/>
            <person name="Renard E."/>
        </authorList>
    </citation>
    <scope>NUCLEOTIDE SEQUENCE [LARGE SCALE GENOMIC DNA]</scope>
    <source>
        <strain evidence="8">SPO-2</strain>
    </source>
</reference>
<evidence type="ECO:0000256" key="2">
    <source>
        <dbReference type="ARBA" id="ARBA00008035"/>
    </source>
</evidence>
<evidence type="ECO:0000256" key="6">
    <source>
        <dbReference type="RuleBase" id="RU361124"/>
    </source>
</evidence>
<keyword evidence="3 6" id="KW-0805">Transcription regulation</keyword>
<proteinExistence type="inferred from homology"/>
<dbReference type="GO" id="GO:0005634">
    <property type="term" value="C:nucleus"/>
    <property type="evidence" value="ECO:0007669"/>
    <property type="project" value="UniProtKB-SubCell"/>
</dbReference>
<name>A0AAV7K155_9METZ</name>
<dbReference type="AlphaFoldDB" id="A0AAV7K155"/>
<evidence type="ECO:0000313" key="8">
    <source>
        <dbReference type="EMBL" id="KAI6653981.1"/>
    </source>
</evidence>
<protein>
    <recommendedName>
        <fullName evidence="6">Enhancer of polycomb-like protein</fullName>
    </recommendedName>
</protein>
<comment type="subcellular location">
    <subcellularLocation>
        <location evidence="1 6">Nucleus</location>
    </subcellularLocation>
</comment>
<dbReference type="EMBL" id="JAKMXF010000244">
    <property type="protein sequence ID" value="KAI6653981.1"/>
    <property type="molecule type" value="Genomic_DNA"/>
</dbReference>
<accession>A0AAV7K155</accession>
<evidence type="ECO:0000256" key="3">
    <source>
        <dbReference type="ARBA" id="ARBA00023015"/>
    </source>
</evidence>
<gene>
    <name evidence="8" type="ORF">LOD99_3157</name>
</gene>
<comment type="similarity">
    <text evidence="2 6">Belongs to the enhancer of polycomb family.</text>
</comment>
<organism evidence="8 9">
    <name type="scientific">Oopsacas minuta</name>
    <dbReference type="NCBI Taxonomy" id="111878"/>
    <lineage>
        <taxon>Eukaryota</taxon>
        <taxon>Metazoa</taxon>
        <taxon>Porifera</taxon>
        <taxon>Hexactinellida</taxon>
        <taxon>Hexasterophora</taxon>
        <taxon>Lyssacinosida</taxon>
        <taxon>Leucopsacidae</taxon>
        <taxon>Oopsacas</taxon>
    </lineage>
</organism>
<dbReference type="Proteomes" id="UP001165289">
    <property type="component" value="Unassembled WGS sequence"/>
</dbReference>
<dbReference type="InterPro" id="IPR019542">
    <property type="entry name" value="Enhancer_polycomb-like_N"/>
</dbReference>
<evidence type="ECO:0000256" key="1">
    <source>
        <dbReference type="ARBA" id="ARBA00004123"/>
    </source>
</evidence>
<evidence type="ECO:0000256" key="4">
    <source>
        <dbReference type="ARBA" id="ARBA00023163"/>
    </source>
</evidence>
<evidence type="ECO:0000259" key="7">
    <source>
        <dbReference type="Pfam" id="PF10513"/>
    </source>
</evidence>
<evidence type="ECO:0000256" key="5">
    <source>
        <dbReference type="ARBA" id="ARBA00023242"/>
    </source>
</evidence>
<keyword evidence="9" id="KW-1185">Reference proteome</keyword>